<evidence type="ECO:0000256" key="1">
    <source>
        <dbReference type="SAM" id="MobiDB-lite"/>
    </source>
</evidence>
<dbReference type="EMBL" id="BAAAFR010000001">
    <property type="protein sequence ID" value="GAA0310975.1"/>
    <property type="molecule type" value="Genomic_DNA"/>
</dbReference>
<feature type="domain" description="NERD" evidence="2">
    <location>
        <begin position="8"/>
        <end position="126"/>
    </location>
</feature>
<sequence>MSLMSTVKGMLGEGVINLATWLALDKTIYQRINNVTLPLANGGSTQIDHIIVSPYGIFVIETKNYKGWIFGSEHQRQWTQTIMGKKYKFQNPLHQNYLHIKALSDVLALEPQYFHSVIAFIGEAKIKTRDALPAHVLDSGIISYIKQKQDVLLTPDEVHAIVEQIHSQRFSKSWRTNQQHKTYLKEKHAEPNKPANQSQVEEKDSAREVVKERPKVHVYERWSGQTEVETPAQETPANQNTVIKEVLSQETLKEETVNEDKPSQEKLSAPICPKCQGAMVKRVAKTGTRAGQAFYGCTSFPKCRGMVNL</sequence>
<feature type="compositionally biased region" description="Basic and acidic residues" evidence="1">
    <location>
        <begin position="200"/>
        <end position="212"/>
    </location>
</feature>
<reference evidence="3 4" key="1">
    <citation type="journal article" date="2019" name="Int. J. Syst. Evol. Microbiol.">
        <title>The Global Catalogue of Microorganisms (GCM) 10K type strain sequencing project: providing services to taxonomists for standard genome sequencing and annotation.</title>
        <authorList>
            <consortium name="The Broad Institute Genomics Platform"/>
            <consortium name="The Broad Institute Genome Sequencing Center for Infectious Disease"/>
            <person name="Wu L."/>
            <person name="Ma J."/>
        </authorList>
    </citation>
    <scope>NUCLEOTIDE SEQUENCE [LARGE SCALE GENOMIC DNA]</scope>
    <source>
        <strain evidence="3 4">JCM 16343</strain>
    </source>
</reference>
<name>A0ABN0VN36_9GAMM</name>
<gene>
    <name evidence="3" type="ORF">GCM10009129_05390</name>
</gene>
<dbReference type="InterPro" id="IPR011528">
    <property type="entry name" value="NERD"/>
</dbReference>
<keyword evidence="4" id="KW-1185">Reference proteome</keyword>
<evidence type="ECO:0000313" key="3">
    <source>
        <dbReference type="EMBL" id="GAA0310975.1"/>
    </source>
</evidence>
<dbReference type="Proteomes" id="UP001501787">
    <property type="component" value="Unassembled WGS sequence"/>
</dbReference>
<dbReference type="RefSeq" id="WP_201503954.1">
    <property type="nucleotide sequence ID" value="NZ_BAAAFR010000001.1"/>
</dbReference>
<comment type="caution">
    <text evidence="3">The sequence shown here is derived from an EMBL/GenBank/DDBJ whole genome shotgun (WGS) entry which is preliminary data.</text>
</comment>
<accession>A0ABN0VN36</accession>
<dbReference type="Gene3D" id="3.30.65.10">
    <property type="entry name" value="Bacterial Topoisomerase I, domain 1"/>
    <property type="match status" value="1"/>
</dbReference>
<dbReference type="InterPro" id="IPR013498">
    <property type="entry name" value="Topo_IA_Znf"/>
</dbReference>
<dbReference type="SUPFAM" id="SSF57783">
    <property type="entry name" value="Zinc beta-ribbon"/>
    <property type="match status" value="1"/>
</dbReference>
<dbReference type="PROSITE" id="PS50965">
    <property type="entry name" value="NERD"/>
    <property type="match status" value="1"/>
</dbReference>
<dbReference type="Pfam" id="PF08378">
    <property type="entry name" value="NERD"/>
    <property type="match status" value="1"/>
</dbReference>
<organism evidence="3 4">
    <name type="scientific">Psychrobacter aestuarii</name>
    <dbReference type="NCBI Taxonomy" id="556327"/>
    <lineage>
        <taxon>Bacteria</taxon>
        <taxon>Pseudomonadati</taxon>
        <taxon>Pseudomonadota</taxon>
        <taxon>Gammaproteobacteria</taxon>
        <taxon>Moraxellales</taxon>
        <taxon>Moraxellaceae</taxon>
        <taxon>Psychrobacter</taxon>
    </lineage>
</organism>
<evidence type="ECO:0000259" key="2">
    <source>
        <dbReference type="PROSITE" id="PS50965"/>
    </source>
</evidence>
<dbReference type="Pfam" id="PF01396">
    <property type="entry name" value="Zn_ribbon_Top1"/>
    <property type="match status" value="1"/>
</dbReference>
<proteinExistence type="predicted"/>
<evidence type="ECO:0000313" key="4">
    <source>
        <dbReference type="Proteomes" id="UP001501787"/>
    </source>
</evidence>
<feature type="region of interest" description="Disordered" evidence="1">
    <location>
        <begin position="183"/>
        <end position="212"/>
    </location>
</feature>
<protein>
    <submittedName>
        <fullName evidence="3">NERD domain-containing protein</fullName>
    </submittedName>
</protein>